<evidence type="ECO:0008006" key="7">
    <source>
        <dbReference type="Google" id="ProtNLM"/>
    </source>
</evidence>
<evidence type="ECO:0000256" key="3">
    <source>
        <dbReference type="ARBA" id="ARBA00023242"/>
    </source>
</evidence>
<dbReference type="GO" id="GO:0006355">
    <property type="term" value="P:regulation of DNA-templated transcription"/>
    <property type="evidence" value="ECO:0007669"/>
    <property type="project" value="InterPro"/>
</dbReference>
<dbReference type="PANTHER" id="PTHR13213">
    <property type="entry name" value="MYB-BINDING PROTEIN 1A FAMILY MEMBER"/>
    <property type="match status" value="1"/>
</dbReference>
<feature type="compositionally biased region" description="Basic and acidic residues" evidence="4">
    <location>
        <begin position="1"/>
        <end position="11"/>
    </location>
</feature>
<proteinExistence type="inferred from homology"/>
<dbReference type="OrthoDB" id="342531at2759"/>
<dbReference type="SUPFAM" id="SSF48371">
    <property type="entry name" value="ARM repeat"/>
    <property type="match status" value="1"/>
</dbReference>
<dbReference type="Pfam" id="PF04931">
    <property type="entry name" value="DNA_pol_phi"/>
    <property type="match status" value="1"/>
</dbReference>
<feature type="compositionally biased region" description="Acidic residues" evidence="4">
    <location>
        <begin position="759"/>
        <end position="783"/>
    </location>
</feature>
<evidence type="ECO:0000313" key="5">
    <source>
        <dbReference type="EMBL" id="KAG8623531.1"/>
    </source>
</evidence>
<feature type="region of interest" description="Disordered" evidence="4">
    <location>
        <begin position="721"/>
        <end position="789"/>
    </location>
</feature>
<dbReference type="AlphaFoldDB" id="A0A8K0KTB0"/>
<evidence type="ECO:0000313" key="6">
    <source>
        <dbReference type="Proteomes" id="UP000809789"/>
    </source>
</evidence>
<dbReference type="GO" id="GO:0000182">
    <property type="term" value="F:rDNA binding"/>
    <property type="evidence" value="ECO:0007669"/>
    <property type="project" value="TreeGrafter"/>
</dbReference>
<feature type="region of interest" description="Disordered" evidence="4">
    <location>
        <begin position="801"/>
        <end position="826"/>
    </location>
</feature>
<evidence type="ECO:0000256" key="2">
    <source>
        <dbReference type="ARBA" id="ARBA00006809"/>
    </source>
</evidence>
<protein>
    <recommendedName>
        <fullName evidence="7">DNA polymerase V</fullName>
    </recommendedName>
</protein>
<gene>
    <name evidence="5" type="ORF">KVT40_008507</name>
</gene>
<feature type="region of interest" description="Disordered" evidence="4">
    <location>
        <begin position="1"/>
        <end position="29"/>
    </location>
</feature>
<dbReference type="GO" id="GO:0005730">
    <property type="term" value="C:nucleolus"/>
    <property type="evidence" value="ECO:0007669"/>
    <property type="project" value="InterPro"/>
</dbReference>
<feature type="compositionally biased region" description="Acidic residues" evidence="4">
    <location>
        <begin position="810"/>
        <end position="826"/>
    </location>
</feature>
<comment type="similarity">
    <text evidence="2">Belongs to the MYBBP1A family.</text>
</comment>
<organism evidence="5 6">
    <name type="scientific">Elsinoe batatas</name>
    <dbReference type="NCBI Taxonomy" id="2601811"/>
    <lineage>
        <taxon>Eukaryota</taxon>
        <taxon>Fungi</taxon>
        <taxon>Dikarya</taxon>
        <taxon>Ascomycota</taxon>
        <taxon>Pezizomycotina</taxon>
        <taxon>Dothideomycetes</taxon>
        <taxon>Dothideomycetidae</taxon>
        <taxon>Myriangiales</taxon>
        <taxon>Elsinoaceae</taxon>
        <taxon>Elsinoe</taxon>
    </lineage>
</organism>
<feature type="compositionally biased region" description="Acidic residues" evidence="4">
    <location>
        <begin position="721"/>
        <end position="746"/>
    </location>
</feature>
<dbReference type="InterPro" id="IPR016024">
    <property type="entry name" value="ARM-type_fold"/>
</dbReference>
<evidence type="ECO:0000256" key="1">
    <source>
        <dbReference type="ARBA" id="ARBA00004123"/>
    </source>
</evidence>
<name>A0A8K0KTB0_9PEZI</name>
<comment type="subcellular location">
    <subcellularLocation>
        <location evidence="1">Nucleus</location>
    </subcellularLocation>
</comment>
<dbReference type="PANTHER" id="PTHR13213:SF2">
    <property type="entry name" value="MYB-BINDING PROTEIN 1A"/>
    <property type="match status" value="1"/>
</dbReference>
<sequence length="1011" mass="111684">MGTKRRREEKVSAQNSSGPTDDQHPRKRIQRYTEDDSRLAKWFADLAEEVRSTRLSACKEIILFLEKASKDQKDRILQRLIRGLCSSRKSARLGFSLTFTALLDKLCGHAASADWDYQVSDLLPTVESLTSPPSNANNQEQRDYQLGKCLAYRAFIQSKVLYALAVHEGVAIANQLLDHIFALYKQAPFIRQECGTTANSLLSTPGGSDPAYASALLQAYHRHGLSKTADGLAAWLDAQRLFPEGLDLPGSIWHKDDPLSPQERSILVKILRDNVNDADAEVSSSTGQAQKTPCLAWVPVLDTVARRSKQVGSGQSDASFFSHFWKEAVDDAFFSAKASSERKAIGLQIVRLAIIKVDAHLVGDLLSPHVVRCIINQRSRSSNSLHAAAETPLRTLCQRSRQQPELAVRILRTMFNTMGLPNLDKLTRSKTIDELLSHVPVRDAEEVLELIDSNISRPKTSEHADAEVCQRSYADLLLTFSRKQRPQLPSSEGTEQQPATPFPWTKLFSIMAQHAYLVKKGAEPLSTAIQEIFQARIMSCLTHTMESGLDPNFEHSTHVVTTINKLVKSGKHTLILKADQNVMDVLSKAASRLHSAKKAVKDTDNKDRPILQAFKLLFSLSILQVHNGDADAVSILEELDQCYETSTTSTSSVSLLIEILLGFLSRPSALFRKLAEQVFAAISTQVDEDGLQALLEILEKPENLSGQQELFDNADDVAEMAADASDDNSEESDGSSDDLEDSDVEMIDTTGNGTADTSDSAEESSEDDEDDDDSPSNSSDEEAASQPDAELTALESKLAQTLGTSKVATGEDDGDTSDDSDMDDDQMMALDGHLTKIFQERTKVSSKKKDNKDAKGNVINFKNRVLDLLGVFIKQCYSRPLVLDLITPLLRLIRTTTNKELSTRAFNVLKSLFDTCAKHKSFPTAPAEDLFATLAAVHDELKVSPSKIHASATSRSSLFLVKVAVTQDRANYTRAADMYLALQKAWYTDARNKIPSTAFTEWTSWSINSRK</sequence>
<dbReference type="EMBL" id="JAESVG020000010">
    <property type="protein sequence ID" value="KAG8623531.1"/>
    <property type="molecule type" value="Genomic_DNA"/>
</dbReference>
<dbReference type="InterPro" id="IPR007015">
    <property type="entry name" value="DNA_pol_V/MYBBP1A"/>
</dbReference>
<dbReference type="Proteomes" id="UP000809789">
    <property type="component" value="Unassembled WGS sequence"/>
</dbReference>
<keyword evidence="6" id="KW-1185">Reference proteome</keyword>
<reference evidence="5" key="1">
    <citation type="submission" date="2021-07" db="EMBL/GenBank/DDBJ databases">
        <title>Elsinoe batatas strain:CRI-CJ2 Genome sequencing and assembly.</title>
        <authorList>
            <person name="Huang L."/>
        </authorList>
    </citation>
    <scope>NUCLEOTIDE SEQUENCE</scope>
    <source>
        <strain evidence="5">CRI-CJ2</strain>
    </source>
</reference>
<accession>A0A8K0KTB0</accession>
<comment type="caution">
    <text evidence="5">The sequence shown here is derived from an EMBL/GenBank/DDBJ whole genome shotgun (WGS) entry which is preliminary data.</text>
</comment>
<evidence type="ECO:0000256" key="4">
    <source>
        <dbReference type="SAM" id="MobiDB-lite"/>
    </source>
</evidence>
<keyword evidence="3" id="KW-0539">Nucleus</keyword>